<gene>
    <name evidence="6" type="ORF">FOTG_19248</name>
</gene>
<feature type="region of interest" description="Disordered" evidence="4">
    <location>
        <begin position="1"/>
        <end position="20"/>
    </location>
</feature>
<sequence>MESLPKTPSKKIDRKRLRGIGESLSAQQLVELRTQSQGPKRQPSTEVEKTLQKLWARVLNLQPEAIGVDDSFFRLGGDSITAMMLVAEAHKQDIQLTVKDIFQRPNLSHLSGLCRTASGIVDVLTPFSMLNPKADVEQVREEVASACSADPDLVEDVYPCSPLQEGMLSLTTKRPGDYIMQYTLALEPTIDTVVFQAAWQQVVQSTPILRARIVHTSKTGLLHTVLAGDIQWVQMEVEGLDKYLEQDKAAQMGLGEPLARYALVKESKQDKTWFVWTVHHALHDGWSLPRILENV</sequence>
<keyword evidence="3" id="KW-0436">Ligase</keyword>
<dbReference type="InterPro" id="IPR036736">
    <property type="entry name" value="ACP-like_sf"/>
</dbReference>
<dbReference type="Gene3D" id="1.10.1200.10">
    <property type="entry name" value="ACP-like"/>
    <property type="match status" value="1"/>
</dbReference>
<feature type="domain" description="Carrier" evidence="5">
    <location>
        <begin position="42"/>
        <end position="118"/>
    </location>
</feature>
<evidence type="ECO:0000256" key="3">
    <source>
        <dbReference type="ARBA" id="ARBA00022598"/>
    </source>
</evidence>
<dbReference type="SUPFAM" id="SSF52777">
    <property type="entry name" value="CoA-dependent acyltransferases"/>
    <property type="match status" value="1"/>
</dbReference>
<feature type="non-terminal residue" evidence="6">
    <location>
        <position position="295"/>
    </location>
</feature>
<evidence type="ECO:0000259" key="5">
    <source>
        <dbReference type="PROSITE" id="PS50075"/>
    </source>
</evidence>
<dbReference type="GO" id="GO:0044550">
    <property type="term" value="P:secondary metabolite biosynthetic process"/>
    <property type="evidence" value="ECO:0007669"/>
    <property type="project" value="TreeGrafter"/>
</dbReference>
<name>X0KU95_FUSOX</name>
<dbReference type="PROSITE" id="PS50075">
    <property type="entry name" value="CARRIER"/>
    <property type="match status" value="1"/>
</dbReference>
<dbReference type="InterPro" id="IPR006162">
    <property type="entry name" value="Ppantetheine_attach_site"/>
</dbReference>
<dbReference type="OrthoDB" id="416786at2759"/>
<protein>
    <recommendedName>
        <fullName evidence="5">Carrier domain-containing protein</fullName>
    </recommendedName>
</protein>
<dbReference type="PANTHER" id="PTHR45527">
    <property type="entry name" value="NONRIBOSOMAL PEPTIDE SYNTHETASE"/>
    <property type="match status" value="1"/>
</dbReference>
<dbReference type="Pfam" id="PF00550">
    <property type="entry name" value="PP-binding"/>
    <property type="match status" value="1"/>
</dbReference>
<reference evidence="6" key="1">
    <citation type="submission" date="2011-11" db="EMBL/GenBank/DDBJ databases">
        <title>The Genome Sequence of Fusarium oxysporum Cotton.</title>
        <authorList>
            <consortium name="The Broad Institute Genome Sequencing Platform"/>
            <person name="Ma L.-J."/>
            <person name="Gale L.R."/>
            <person name="Schwartz D.C."/>
            <person name="Zhou S."/>
            <person name="Corby-Kistler H."/>
            <person name="Young S.K."/>
            <person name="Zeng Q."/>
            <person name="Gargeya S."/>
            <person name="Fitzgerald M."/>
            <person name="Haas B."/>
            <person name="Abouelleil A."/>
            <person name="Alvarado L."/>
            <person name="Arachchi H.M."/>
            <person name="Berlin A."/>
            <person name="Brown A."/>
            <person name="Chapman S.B."/>
            <person name="Chen Z."/>
            <person name="Dunbar C."/>
            <person name="Freedman E."/>
            <person name="Gearin G."/>
            <person name="Goldberg J."/>
            <person name="Griggs A."/>
            <person name="Gujja S."/>
            <person name="Heiman D."/>
            <person name="Howarth C."/>
            <person name="Larson L."/>
            <person name="Lui A."/>
            <person name="MacDonald P.J.P."/>
            <person name="Montmayeur A."/>
            <person name="Murphy C."/>
            <person name="Neiman D."/>
            <person name="Pearson M."/>
            <person name="Priest M."/>
            <person name="Roberts A."/>
            <person name="Saif S."/>
            <person name="Shea T."/>
            <person name="Shenoy N."/>
            <person name="Sisk P."/>
            <person name="Stolte C."/>
            <person name="Sykes S."/>
            <person name="Wortman J."/>
            <person name="Nusbaum C."/>
            <person name="Birren B."/>
        </authorList>
    </citation>
    <scope>NUCLEOTIDE SEQUENCE [LARGE SCALE GENOMIC DNA]</scope>
    <source>
        <strain evidence="6">25433</strain>
    </source>
</reference>
<dbReference type="InterPro" id="IPR001242">
    <property type="entry name" value="Condensation_dom"/>
</dbReference>
<dbReference type="GO" id="GO:0031177">
    <property type="term" value="F:phosphopantetheine binding"/>
    <property type="evidence" value="ECO:0007669"/>
    <property type="project" value="TreeGrafter"/>
</dbReference>
<keyword evidence="1" id="KW-0596">Phosphopantetheine</keyword>
<dbReference type="Pfam" id="PF00668">
    <property type="entry name" value="Condensation"/>
    <property type="match status" value="1"/>
</dbReference>
<dbReference type="EMBL" id="KK035798">
    <property type="protein sequence ID" value="EXM12251.1"/>
    <property type="molecule type" value="Genomic_DNA"/>
</dbReference>
<dbReference type="AlphaFoldDB" id="X0KU95"/>
<dbReference type="PANTHER" id="PTHR45527:SF1">
    <property type="entry name" value="FATTY ACID SYNTHASE"/>
    <property type="match status" value="1"/>
</dbReference>
<dbReference type="Gene3D" id="3.30.559.10">
    <property type="entry name" value="Chloramphenicol acetyltransferase-like domain"/>
    <property type="match status" value="1"/>
</dbReference>
<reference evidence="6" key="2">
    <citation type="submission" date="2014-03" db="EMBL/GenBank/DDBJ databases">
        <title>The Genome Annotation of Fusarium oxysporum Cotton.</title>
        <authorList>
            <consortium name="The Broad Institute Genomics Platform"/>
            <person name="Ma L.-J."/>
            <person name="Corby-Kistler H."/>
            <person name="Broz K."/>
            <person name="Gale L.R."/>
            <person name="Jonkers W."/>
            <person name="O'Donnell K."/>
            <person name="Ploetz R."/>
            <person name="Steinberg C."/>
            <person name="Schwartz D.C."/>
            <person name="VanEtten H."/>
            <person name="Zhou S."/>
            <person name="Young S.K."/>
            <person name="Zeng Q."/>
            <person name="Gargeya S."/>
            <person name="Fitzgerald M."/>
            <person name="Abouelleil A."/>
            <person name="Alvarado L."/>
            <person name="Chapman S.B."/>
            <person name="Gainer-Dewar J."/>
            <person name="Goldberg J."/>
            <person name="Griggs A."/>
            <person name="Gujja S."/>
            <person name="Hansen M."/>
            <person name="Howarth C."/>
            <person name="Imamovic A."/>
            <person name="Ireland A."/>
            <person name="Larimer J."/>
            <person name="McCowan C."/>
            <person name="Murphy C."/>
            <person name="Pearson M."/>
            <person name="Poon T.W."/>
            <person name="Priest M."/>
            <person name="Roberts A."/>
            <person name="Saif S."/>
            <person name="Shea T."/>
            <person name="Sykes S."/>
            <person name="Wortman J."/>
            <person name="Nusbaum C."/>
            <person name="Birren B."/>
        </authorList>
    </citation>
    <scope>NUCLEOTIDE SEQUENCE</scope>
    <source>
        <strain evidence="6">25433</strain>
    </source>
</reference>
<keyword evidence="2" id="KW-0597">Phosphoprotein</keyword>
<evidence type="ECO:0000256" key="1">
    <source>
        <dbReference type="ARBA" id="ARBA00022450"/>
    </source>
</evidence>
<dbReference type="GO" id="GO:0016874">
    <property type="term" value="F:ligase activity"/>
    <property type="evidence" value="ECO:0007669"/>
    <property type="project" value="UniProtKB-KW"/>
</dbReference>
<dbReference type="InterPro" id="IPR009081">
    <property type="entry name" value="PP-bd_ACP"/>
</dbReference>
<dbReference type="HOGENOM" id="CLU_945104_0_0_1"/>
<accession>X0KU95</accession>
<dbReference type="PROSITE" id="PS00012">
    <property type="entry name" value="PHOSPHOPANTETHEINE"/>
    <property type="match status" value="1"/>
</dbReference>
<dbReference type="InterPro" id="IPR023213">
    <property type="entry name" value="CAT-like_dom_sf"/>
</dbReference>
<evidence type="ECO:0000313" key="6">
    <source>
        <dbReference type="EMBL" id="EXM12251.1"/>
    </source>
</evidence>
<proteinExistence type="predicted"/>
<dbReference type="GO" id="GO:0005737">
    <property type="term" value="C:cytoplasm"/>
    <property type="evidence" value="ECO:0007669"/>
    <property type="project" value="TreeGrafter"/>
</dbReference>
<organism evidence="6">
    <name type="scientific">Fusarium oxysporum f. sp. vasinfectum 25433</name>
    <dbReference type="NCBI Taxonomy" id="1089449"/>
    <lineage>
        <taxon>Eukaryota</taxon>
        <taxon>Fungi</taxon>
        <taxon>Dikarya</taxon>
        <taxon>Ascomycota</taxon>
        <taxon>Pezizomycotina</taxon>
        <taxon>Sordariomycetes</taxon>
        <taxon>Hypocreomycetidae</taxon>
        <taxon>Hypocreales</taxon>
        <taxon>Nectriaceae</taxon>
        <taxon>Fusarium</taxon>
        <taxon>Fusarium oxysporum species complex</taxon>
    </lineage>
</organism>
<evidence type="ECO:0000256" key="4">
    <source>
        <dbReference type="SAM" id="MobiDB-lite"/>
    </source>
</evidence>
<feature type="compositionally biased region" description="Basic residues" evidence="4">
    <location>
        <begin position="8"/>
        <end position="18"/>
    </location>
</feature>
<dbReference type="FunFam" id="1.10.1200.10:FF:000005">
    <property type="entry name" value="Nonribosomal peptide synthetase 1"/>
    <property type="match status" value="1"/>
</dbReference>
<evidence type="ECO:0000256" key="2">
    <source>
        <dbReference type="ARBA" id="ARBA00022553"/>
    </source>
</evidence>
<dbReference type="Proteomes" id="UP000030701">
    <property type="component" value="Unassembled WGS sequence"/>
</dbReference>
<dbReference type="SUPFAM" id="SSF47336">
    <property type="entry name" value="ACP-like"/>
    <property type="match status" value="1"/>
</dbReference>
<dbReference type="GO" id="GO:0043041">
    <property type="term" value="P:amino acid activation for nonribosomal peptide biosynthetic process"/>
    <property type="evidence" value="ECO:0007669"/>
    <property type="project" value="TreeGrafter"/>
</dbReference>